<accession>A0ACB8QT28</accession>
<dbReference type="EMBL" id="MU273492">
    <property type="protein sequence ID" value="KAI0034964.1"/>
    <property type="molecule type" value="Genomic_DNA"/>
</dbReference>
<comment type="caution">
    <text evidence="1">The sequence shown here is derived from an EMBL/GenBank/DDBJ whole genome shotgun (WGS) entry which is preliminary data.</text>
</comment>
<organism evidence="1 2">
    <name type="scientific">Vararia minispora EC-137</name>
    <dbReference type="NCBI Taxonomy" id="1314806"/>
    <lineage>
        <taxon>Eukaryota</taxon>
        <taxon>Fungi</taxon>
        <taxon>Dikarya</taxon>
        <taxon>Basidiomycota</taxon>
        <taxon>Agaricomycotina</taxon>
        <taxon>Agaricomycetes</taxon>
        <taxon>Russulales</taxon>
        <taxon>Lachnocladiaceae</taxon>
        <taxon>Vararia</taxon>
    </lineage>
</organism>
<reference evidence="1" key="1">
    <citation type="submission" date="2021-02" db="EMBL/GenBank/DDBJ databases">
        <authorList>
            <consortium name="DOE Joint Genome Institute"/>
            <person name="Ahrendt S."/>
            <person name="Looney B.P."/>
            <person name="Miyauchi S."/>
            <person name="Morin E."/>
            <person name="Drula E."/>
            <person name="Courty P.E."/>
            <person name="Chicoki N."/>
            <person name="Fauchery L."/>
            <person name="Kohler A."/>
            <person name="Kuo A."/>
            <person name="Labutti K."/>
            <person name="Pangilinan J."/>
            <person name="Lipzen A."/>
            <person name="Riley R."/>
            <person name="Andreopoulos W."/>
            <person name="He G."/>
            <person name="Johnson J."/>
            <person name="Barry K.W."/>
            <person name="Grigoriev I.V."/>
            <person name="Nagy L."/>
            <person name="Hibbett D."/>
            <person name="Henrissat B."/>
            <person name="Matheny P.B."/>
            <person name="Labbe J."/>
            <person name="Martin F."/>
        </authorList>
    </citation>
    <scope>NUCLEOTIDE SEQUENCE</scope>
    <source>
        <strain evidence="1">EC-137</strain>
    </source>
</reference>
<protein>
    <submittedName>
        <fullName evidence="1">Chalcone-flavanone isomerase-domain-containing protein</fullName>
    </submittedName>
</protein>
<keyword evidence="2" id="KW-1185">Reference proteome</keyword>
<dbReference type="Proteomes" id="UP000814128">
    <property type="component" value="Unassembled WGS sequence"/>
</dbReference>
<name>A0ACB8QT28_9AGAM</name>
<gene>
    <name evidence="1" type="ORF">K488DRAFT_83563</name>
</gene>
<keyword evidence="1" id="KW-0413">Isomerase</keyword>
<reference evidence="1" key="2">
    <citation type="journal article" date="2022" name="New Phytol.">
        <title>Evolutionary transition to the ectomycorrhizal habit in the genomes of a hyperdiverse lineage of mushroom-forming fungi.</title>
        <authorList>
            <person name="Looney B."/>
            <person name="Miyauchi S."/>
            <person name="Morin E."/>
            <person name="Drula E."/>
            <person name="Courty P.E."/>
            <person name="Kohler A."/>
            <person name="Kuo A."/>
            <person name="LaButti K."/>
            <person name="Pangilinan J."/>
            <person name="Lipzen A."/>
            <person name="Riley R."/>
            <person name="Andreopoulos W."/>
            <person name="He G."/>
            <person name="Johnson J."/>
            <person name="Nolan M."/>
            <person name="Tritt A."/>
            <person name="Barry K.W."/>
            <person name="Grigoriev I.V."/>
            <person name="Nagy L.G."/>
            <person name="Hibbett D."/>
            <person name="Henrissat B."/>
            <person name="Matheny P.B."/>
            <person name="Labbe J."/>
            <person name="Martin F.M."/>
        </authorList>
    </citation>
    <scope>NUCLEOTIDE SEQUENCE</scope>
    <source>
        <strain evidence="1">EC-137</strain>
    </source>
</reference>
<proteinExistence type="predicted"/>
<sequence length="267" mass="29948">MSGLHAVRRTVAFQFGRRTFATVREAPSFRFAKPLLWGTCFTLPAAFALWNAISLDTEPVSDSVVDPDTSIQFPKHLRVQSQVPLPMYSLLGCGCRTVSFLGIKVYSVGFYADMTNPRLKDIPKSATPEEKIKFIVDNTTCLLRIVPTRNTSYSHLRDAFIRTLNGRMQKNIQDKVMTIEDATTEQSPITKLKSMFPNSKFAKYEPLEILVTPPDISQPRTLIVRDLGTVSSTWVATTLFMSYFEGLGLSPPMKDAVWKTLKGVGRD</sequence>
<evidence type="ECO:0000313" key="1">
    <source>
        <dbReference type="EMBL" id="KAI0034964.1"/>
    </source>
</evidence>
<evidence type="ECO:0000313" key="2">
    <source>
        <dbReference type="Proteomes" id="UP000814128"/>
    </source>
</evidence>